<dbReference type="HOGENOM" id="CLU_036876_6_1_6"/>
<dbReference type="InterPro" id="IPR011759">
    <property type="entry name" value="Cyt_c_oxidase_su2_TM_dom"/>
</dbReference>
<dbReference type="Gene3D" id="2.60.40.420">
    <property type="entry name" value="Cupredoxins - blue copper proteins"/>
    <property type="match status" value="1"/>
</dbReference>
<organism evidence="26 27">
    <name type="scientific">Xanthomonas oryzae pv. oryzae (strain KACC10331 / KXO85)</name>
    <dbReference type="NCBI Taxonomy" id="291331"/>
    <lineage>
        <taxon>Bacteria</taxon>
        <taxon>Pseudomonadati</taxon>
        <taxon>Pseudomonadota</taxon>
        <taxon>Gammaproteobacteria</taxon>
        <taxon>Lysobacterales</taxon>
        <taxon>Lysobacteraceae</taxon>
        <taxon>Xanthomonas</taxon>
    </lineage>
</organism>
<dbReference type="GO" id="GO:0004129">
    <property type="term" value="F:cytochrome-c oxidase activity"/>
    <property type="evidence" value="ECO:0007669"/>
    <property type="project" value="InterPro"/>
</dbReference>
<dbReference type="InterPro" id="IPR034227">
    <property type="entry name" value="CuRO_UO_II"/>
</dbReference>
<comment type="subunit">
    <text evidence="3">Heterooctamer of two A chains, two B chains, two C chains and two D chains.</text>
</comment>
<evidence type="ECO:0000256" key="23">
    <source>
        <dbReference type="SAM" id="Phobius"/>
    </source>
</evidence>
<evidence type="ECO:0000256" key="4">
    <source>
        <dbReference type="ARBA" id="ARBA00014692"/>
    </source>
</evidence>
<reference evidence="26 27" key="1">
    <citation type="journal article" date="2005" name="Nucleic Acids Res.">
        <title>The genome sequence of Xanthomonas oryzae pathovar oryzae KACC10331, the bacterial blight pathogen of rice.</title>
        <authorList>
            <person name="Lee B.M."/>
            <person name="Park Y.J."/>
            <person name="Park D.S."/>
            <person name="Kang H.W."/>
            <person name="Kim J.G."/>
            <person name="Song E.S."/>
            <person name="Park I.C."/>
            <person name="Yoon U.H."/>
            <person name="Hahn J.H."/>
            <person name="Koo B.S."/>
            <person name="Lee G.B."/>
            <person name="Kim H."/>
            <person name="Park H.S."/>
            <person name="Yoon K.O."/>
            <person name="Kim J.H."/>
            <person name="Jung C.H."/>
            <person name="Koh N.H."/>
            <person name="Seo J.S."/>
            <person name="Go S.J."/>
        </authorList>
    </citation>
    <scope>NUCLEOTIDE SEQUENCE [LARGE SCALE GENOMIC DNA]</scope>
    <source>
        <strain evidence="27">KACC10331 / KXO85</strain>
    </source>
</reference>
<feature type="transmembrane region" description="Helical" evidence="23">
    <location>
        <begin position="119"/>
        <end position="139"/>
    </location>
</feature>
<dbReference type="Proteomes" id="UP000006735">
    <property type="component" value="Chromosome"/>
</dbReference>
<dbReference type="Pfam" id="PF00116">
    <property type="entry name" value="COX2"/>
    <property type="match status" value="1"/>
</dbReference>
<gene>
    <name evidence="26" type="primary">cyoA</name>
    <name evidence="26" type="ordered locus">XOO1629</name>
</gene>
<keyword evidence="27" id="KW-1185">Reference proteome</keyword>
<evidence type="ECO:0000256" key="6">
    <source>
        <dbReference type="ARBA" id="ARBA00022475"/>
    </source>
</evidence>
<dbReference type="PROSITE" id="PS50999">
    <property type="entry name" value="COX2_TM"/>
    <property type="match status" value="1"/>
</dbReference>
<evidence type="ECO:0000259" key="24">
    <source>
        <dbReference type="PROSITE" id="PS50857"/>
    </source>
</evidence>
<evidence type="ECO:0000256" key="8">
    <source>
        <dbReference type="ARBA" id="ARBA00022660"/>
    </source>
</evidence>
<feature type="transmembrane region" description="Helical" evidence="23">
    <location>
        <begin position="151"/>
        <end position="176"/>
    </location>
</feature>
<keyword evidence="12 23" id="KW-1133">Transmembrane helix</keyword>
<evidence type="ECO:0000256" key="13">
    <source>
        <dbReference type="ARBA" id="ARBA00023002"/>
    </source>
</evidence>
<evidence type="ECO:0000256" key="21">
    <source>
        <dbReference type="ARBA" id="ARBA00032187"/>
    </source>
</evidence>
<evidence type="ECO:0000256" key="9">
    <source>
        <dbReference type="ARBA" id="ARBA00022692"/>
    </source>
</evidence>
<keyword evidence="7" id="KW-0997">Cell inner membrane</keyword>
<evidence type="ECO:0000256" key="7">
    <source>
        <dbReference type="ARBA" id="ARBA00022519"/>
    </source>
</evidence>
<dbReference type="InterPro" id="IPR002429">
    <property type="entry name" value="CcO_II-like_C"/>
</dbReference>
<name>Q5H2D8_XANOR</name>
<feature type="domain" description="Cytochrome oxidase subunit II copper A binding" evidence="24">
    <location>
        <begin position="233"/>
        <end position="345"/>
    </location>
</feature>
<keyword evidence="15" id="KW-0564">Palmitate</keyword>
<dbReference type="Pfam" id="PF06481">
    <property type="entry name" value="COX_ARM"/>
    <property type="match status" value="1"/>
</dbReference>
<dbReference type="InterPro" id="IPR006333">
    <property type="entry name" value="Cyt_o_ubiquinol_oxidase_su2"/>
</dbReference>
<dbReference type="KEGG" id="xoo:XOO1629"/>
<evidence type="ECO:0000256" key="22">
    <source>
        <dbReference type="SAM" id="MobiDB-lite"/>
    </source>
</evidence>
<dbReference type="GO" id="GO:0009486">
    <property type="term" value="F:cytochrome bo3 ubiquinol oxidase activity"/>
    <property type="evidence" value="ECO:0007669"/>
    <property type="project" value="InterPro"/>
</dbReference>
<comment type="similarity">
    <text evidence="2">Belongs to the cytochrome c oxidase subunit 2 family.</text>
</comment>
<dbReference type="GO" id="GO:0016682">
    <property type="term" value="F:oxidoreductase activity, acting on diphenols and related substances as donors, oxygen as acceptor"/>
    <property type="evidence" value="ECO:0007669"/>
    <property type="project" value="InterPro"/>
</dbReference>
<evidence type="ECO:0000256" key="2">
    <source>
        <dbReference type="ARBA" id="ARBA00007866"/>
    </source>
</evidence>
<keyword evidence="9 23" id="KW-0812">Transmembrane</keyword>
<feature type="region of interest" description="Disordered" evidence="22">
    <location>
        <begin position="77"/>
        <end position="104"/>
    </location>
</feature>
<dbReference type="PANTHER" id="PTHR22888">
    <property type="entry name" value="CYTOCHROME C OXIDASE, SUBUNIT II"/>
    <property type="match status" value="1"/>
</dbReference>
<evidence type="ECO:0000256" key="19">
    <source>
        <dbReference type="ARBA" id="ARBA00030198"/>
    </source>
</evidence>
<comment type="subcellular location">
    <subcellularLocation>
        <location evidence="1">Cell inner membrane</location>
        <topology evidence="1">Multi-pass membrane protein</topology>
    </subcellularLocation>
</comment>
<evidence type="ECO:0000256" key="1">
    <source>
        <dbReference type="ARBA" id="ARBA00004429"/>
    </source>
</evidence>
<feature type="domain" description="Cytochrome oxidase subunit II transmembrane region profile" evidence="25">
    <location>
        <begin position="130"/>
        <end position="227"/>
    </location>
</feature>
<sequence>MRFEELKRRISRRHRIRCMRADSPHSATTAAQFLHRAALRQHVAQIGAHLLRQIIANGFRAGAAKTKIRALTRVFGLRSSSPPGRQLRREHPRTDTTNEAGVPSHLDRPMIPLKQLGRLLRPGLMLPFLLLAGCNSAILNPKGQIGHDEKQLLITSVVLMLIVVIPVIVMTIAFAWKYRASNTKARYEPDWSHSTAIEVVVWSIPCVIILVLAVLTWRSSHALDPYRPLDSDVKPITIEAVSLDWKWMFIYPDQNIATVNEIAFPVHTPLNFKITSDTVMNSFFIPHLGTMIYAMAGMETKLHLVANEPGEYFGLSTNYSGHGFSKMSFKAHVTDQAGFDAWVAKVKASPTALNAAEYQVLAANRNDKEQYPVTYYSSVQDGMFRSLVDKYMNGPGHSKGHGDHQASAMEPVAMCTSGDK</sequence>
<keyword evidence="5" id="KW-0813">Transport</keyword>
<dbReference type="Gene3D" id="1.10.287.90">
    <property type="match status" value="1"/>
</dbReference>
<dbReference type="InterPro" id="IPR010514">
    <property type="entry name" value="COX_ARM"/>
</dbReference>
<keyword evidence="6" id="KW-1003">Cell membrane</keyword>
<evidence type="ECO:0000256" key="5">
    <source>
        <dbReference type="ARBA" id="ARBA00022448"/>
    </source>
</evidence>
<evidence type="ECO:0000256" key="11">
    <source>
        <dbReference type="ARBA" id="ARBA00022982"/>
    </source>
</evidence>
<keyword evidence="8" id="KW-0679">Respiratory chain</keyword>
<evidence type="ECO:0000313" key="27">
    <source>
        <dbReference type="Proteomes" id="UP000006735"/>
    </source>
</evidence>
<dbReference type="GO" id="GO:0005886">
    <property type="term" value="C:plasma membrane"/>
    <property type="evidence" value="ECO:0007669"/>
    <property type="project" value="UniProtKB-SubCell"/>
</dbReference>
<dbReference type="FunFam" id="2.60.40.420:FF:000008">
    <property type="entry name" value="Ubiquinol oxidase subunit 2"/>
    <property type="match status" value="1"/>
</dbReference>
<dbReference type="InterPro" id="IPR045187">
    <property type="entry name" value="CcO_II"/>
</dbReference>
<dbReference type="PROSITE" id="PS50857">
    <property type="entry name" value="COX2_CUA"/>
    <property type="match status" value="1"/>
</dbReference>
<dbReference type="SUPFAM" id="SSF49503">
    <property type="entry name" value="Cupredoxins"/>
    <property type="match status" value="1"/>
</dbReference>
<proteinExistence type="inferred from homology"/>
<dbReference type="FunFam" id="1.10.287.90:FF:000002">
    <property type="entry name" value="Ubiquinol oxidase subunit 2"/>
    <property type="match status" value="1"/>
</dbReference>
<dbReference type="GO" id="GO:0005507">
    <property type="term" value="F:copper ion binding"/>
    <property type="evidence" value="ECO:0007669"/>
    <property type="project" value="InterPro"/>
</dbReference>
<evidence type="ECO:0000256" key="12">
    <source>
        <dbReference type="ARBA" id="ARBA00022989"/>
    </source>
</evidence>
<evidence type="ECO:0000256" key="10">
    <source>
        <dbReference type="ARBA" id="ARBA00022729"/>
    </source>
</evidence>
<keyword evidence="16" id="KW-0449">Lipoprotein</keyword>
<keyword evidence="11" id="KW-0249">Electron transport</keyword>
<evidence type="ECO:0000259" key="25">
    <source>
        <dbReference type="PROSITE" id="PS50999"/>
    </source>
</evidence>
<evidence type="ECO:0000256" key="3">
    <source>
        <dbReference type="ARBA" id="ARBA00011700"/>
    </source>
</evidence>
<accession>Q5H2D8</accession>
<protein>
    <recommendedName>
        <fullName evidence="4">Cytochrome bo(3) ubiquinol oxidase subunit 2</fullName>
    </recommendedName>
    <alternativeName>
        <fullName evidence="21">Cytochrome o ubiquinol oxidase subunit 2</fullName>
    </alternativeName>
    <alternativeName>
        <fullName evidence="18">Oxidase bo(3) subunit 2</fullName>
    </alternativeName>
    <alternativeName>
        <fullName evidence="19">Ubiquinol oxidase polypeptide II</fullName>
    </alternativeName>
    <alternativeName>
        <fullName evidence="20">Ubiquinol oxidase subunit 2</fullName>
    </alternativeName>
</protein>
<dbReference type="AlphaFoldDB" id="Q5H2D8"/>
<dbReference type="STRING" id="291331.XOO1629"/>
<evidence type="ECO:0000256" key="18">
    <source>
        <dbReference type="ARBA" id="ARBA00030074"/>
    </source>
</evidence>
<evidence type="ECO:0000256" key="17">
    <source>
        <dbReference type="ARBA" id="ARBA00025694"/>
    </source>
</evidence>
<evidence type="ECO:0000313" key="26">
    <source>
        <dbReference type="EMBL" id="AAW74883.1"/>
    </source>
</evidence>
<dbReference type="CDD" id="cd04212">
    <property type="entry name" value="CuRO_UO_II"/>
    <property type="match status" value="1"/>
</dbReference>
<dbReference type="NCBIfam" id="TIGR01433">
    <property type="entry name" value="CyoA"/>
    <property type="match status" value="1"/>
</dbReference>
<feature type="transmembrane region" description="Helical" evidence="23">
    <location>
        <begin position="196"/>
        <end position="217"/>
    </location>
</feature>
<evidence type="ECO:0000256" key="14">
    <source>
        <dbReference type="ARBA" id="ARBA00023136"/>
    </source>
</evidence>
<keyword evidence="14 23" id="KW-0472">Membrane</keyword>
<keyword evidence="10" id="KW-0732">Signal</keyword>
<dbReference type="InterPro" id="IPR036257">
    <property type="entry name" value="Cyt_c_oxidase_su2_TM_sf"/>
</dbReference>
<dbReference type="EMBL" id="AE013598">
    <property type="protein sequence ID" value="AAW74883.1"/>
    <property type="molecule type" value="Genomic_DNA"/>
</dbReference>
<evidence type="ECO:0000256" key="20">
    <source>
        <dbReference type="ARBA" id="ARBA00031885"/>
    </source>
</evidence>
<feature type="compositionally biased region" description="Basic and acidic residues" evidence="22">
    <location>
        <begin position="87"/>
        <end position="96"/>
    </location>
</feature>
<evidence type="ECO:0000256" key="16">
    <source>
        <dbReference type="ARBA" id="ARBA00023288"/>
    </source>
</evidence>
<comment type="function">
    <text evidence="17">Cytochrome bo(3) ubiquinol terminal oxidase is the component of the aerobic respiratory chain of E.coli that predominates when cells are grown at high aeration. Has proton pump activity across the membrane in addition to electron transfer, pumping 2 protons/electron.</text>
</comment>
<dbReference type="PANTHER" id="PTHR22888:SF18">
    <property type="entry name" value="CYTOCHROME BO(3) UBIQUINOL OXIDASE SUBUNIT 2"/>
    <property type="match status" value="1"/>
</dbReference>
<dbReference type="SUPFAM" id="SSF81464">
    <property type="entry name" value="Cytochrome c oxidase subunit II-like, transmembrane region"/>
    <property type="match status" value="1"/>
</dbReference>
<evidence type="ECO:0000256" key="15">
    <source>
        <dbReference type="ARBA" id="ARBA00023139"/>
    </source>
</evidence>
<keyword evidence="13" id="KW-0560">Oxidoreductase</keyword>
<dbReference type="InterPro" id="IPR008972">
    <property type="entry name" value="Cupredoxin"/>
</dbReference>
<dbReference type="GO" id="GO:0042773">
    <property type="term" value="P:ATP synthesis coupled electron transport"/>
    <property type="evidence" value="ECO:0007669"/>
    <property type="project" value="TreeGrafter"/>
</dbReference>